<dbReference type="AlphaFoldDB" id="A0A3S8UK93"/>
<reference evidence="3 4" key="1">
    <citation type="submission" date="2018-12" db="EMBL/GenBank/DDBJ databases">
        <authorList>
            <person name="Li S."/>
            <person name="Yang R."/>
            <person name="Chen G."/>
            <person name="Zou L."/>
            <person name="Zhang C."/>
            <person name="Chen Y."/>
            <person name="Liu Z."/>
            <person name="Li Y."/>
            <person name="Yan Y."/>
            <person name="Huang M."/>
            <person name="Chen T."/>
        </authorList>
    </citation>
    <scope>NUCLEOTIDE SEQUENCE [LARGE SCALE GENOMIC DNA]</scope>
    <source>
        <strain evidence="3 4">1257</strain>
    </source>
</reference>
<feature type="transmembrane region" description="Helical" evidence="2">
    <location>
        <begin position="6"/>
        <end position="24"/>
    </location>
</feature>
<evidence type="ECO:0000313" key="3">
    <source>
        <dbReference type="EMBL" id="AZL68825.1"/>
    </source>
</evidence>
<evidence type="ECO:0000313" key="4">
    <source>
        <dbReference type="Proteomes" id="UP000268230"/>
    </source>
</evidence>
<evidence type="ECO:0000256" key="1">
    <source>
        <dbReference type="SAM" id="MobiDB-lite"/>
    </source>
</evidence>
<dbReference type="Proteomes" id="UP000268230">
    <property type="component" value="Chromosome"/>
</dbReference>
<feature type="region of interest" description="Disordered" evidence="1">
    <location>
        <begin position="35"/>
        <end position="65"/>
    </location>
</feature>
<proteinExistence type="predicted"/>
<keyword evidence="2" id="KW-0472">Membrane</keyword>
<keyword evidence="2" id="KW-0812">Transmembrane</keyword>
<gene>
    <name evidence="3" type="ORF">EJA05_14265</name>
</gene>
<evidence type="ECO:0000256" key="2">
    <source>
        <dbReference type="SAM" id="Phobius"/>
    </source>
</evidence>
<name>A0A3S8UK93_9PSED</name>
<organism evidence="3 4">
    <name type="scientific">Pseudomonas entomophila</name>
    <dbReference type="NCBI Taxonomy" id="312306"/>
    <lineage>
        <taxon>Bacteria</taxon>
        <taxon>Pseudomonadati</taxon>
        <taxon>Pseudomonadota</taxon>
        <taxon>Gammaproteobacteria</taxon>
        <taxon>Pseudomonadales</taxon>
        <taxon>Pseudomonadaceae</taxon>
        <taxon>Pseudomonas</taxon>
    </lineage>
</organism>
<keyword evidence="2" id="KW-1133">Transmembrane helix</keyword>
<accession>A0A3S8UK93</accession>
<dbReference type="EMBL" id="CP034338">
    <property type="protein sequence ID" value="AZL68825.1"/>
    <property type="molecule type" value="Genomic_DNA"/>
</dbReference>
<protein>
    <submittedName>
        <fullName evidence="3">Uncharacterized protein</fullName>
    </submittedName>
</protein>
<dbReference type="OrthoDB" id="6917353at2"/>
<sequence length="65" mass="7230">MKSYKVVIGVLVLTEVFVLGMFVGRETKVCQLQASNERQLSPHEQQNGPTPAGAPAPWNEERYSL</sequence>
<feature type="compositionally biased region" description="Polar residues" evidence="1">
    <location>
        <begin position="35"/>
        <end position="49"/>
    </location>
</feature>
<dbReference type="KEGG" id="pory:EJA05_14265"/>